<dbReference type="Proteomes" id="UP000187408">
    <property type="component" value="Unassembled WGS sequence"/>
</dbReference>
<evidence type="ECO:0000259" key="7">
    <source>
        <dbReference type="PROSITE" id="PS51900"/>
    </source>
</evidence>
<evidence type="ECO:0000313" key="9">
    <source>
        <dbReference type="Proteomes" id="UP000187408"/>
    </source>
</evidence>
<feature type="domain" description="Tyr recombinase" evidence="6">
    <location>
        <begin position="101"/>
        <end position="267"/>
    </location>
</feature>
<evidence type="ECO:0000256" key="5">
    <source>
        <dbReference type="PROSITE-ProRule" id="PRU01248"/>
    </source>
</evidence>
<accession>A0A1R1MMT3</accession>
<dbReference type="Gene3D" id="1.10.443.10">
    <property type="entry name" value="Intergrase catalytic core"/>
    <property type="match status" value="1"/>
</dbReference>
<keyword evidence="9" id="KW-1185">Reference proteome</keyword>
<dbReference type="InterPro" id="IPR044068">
    <property type="entry name" value="CB"/>
</dbReference>
<evidence type="ECO:0000256" key="4">
    <source>
        <dbReference type="ARBA" id="ARBA00023172"/>
    </source>
</evidence>
<sequence length="274" mass="31577">MKFSQAVELFLNFKSKELAERTIKEYRKDLSIFKELIGDKEVEEIKTSDIMIFRGSLNCSPSLINRRLSALNSFFNFLVDMEVIKNNPVKKSLRIRKVKQKVPEALSYEEVNKVFQAARKRCYRDYLMVKTILFCGLRISELLSLNKKDIVTAKGRKVLRVVGKGGKERFIPLPEDFSRELETYINSLDGEKLFPLTYQGAKYIFNRIAEETGVKLHPHKLRHTFATILVDRGVDIRIIQAFLGHASPNTTARYAKVRDDVMFKVADKVFSSVG</sequence>
<dbReference type="Pfam" id="PF00589">
    <property type="entry name" value="Phage_integrase"/>
    <property type="match status" value="1"/>
</dbReference>
<dbReference type="PROSITE" id="PS51898">
    <property type="entry name" value="TYR_RECOMBINASE"/>
    <property type="match status" value="1"/>
</dbReference>
<evidence type="ECO:0000256" key="2">
    <source>
        <dbReference type="ARBA" id="ARBA00022908"/>
    </source>
</evidence>
<dbReference type="InterPro" id="IPR004107">
    <property type="entry name" value="Integrase_SAM-like_N"/>
</dbReference>
<evidence type="ECO:0000256" key="1">
    <source>
        <dbReference type="ARBA" id="ARBA00008857"/>
    </source>
</evidence>
<dbReference type="PROSITE" id="PS51900">
    <property type="entry name" value="CB"/>
    <property type="match status" value="1"/>
</dbReference>
<comment type="similarity">
    <text evidence="1">Belongs to the 'phage' integrase family.</text>
</comment>
<name>A0A1R1MMT3_9BACT</name>
<dbReference type="GO" id="GO:0015074">
    <property type="term" value="P:DNA integration"/>
    <property type="evidence" value="ECO:0007669"/>
    <property type="project" value="UniProtKB-KW"/>
</dbReference>
<dbReference type="PANTHER" id="PTHR30349:SF41">
    <property type="entry name" value="INTEGRASE_RECOMBINASE PROTEIN MJ0367-RELATED"/>
    <property type="match status" value="1"/>
</dbReference>
<dbReference type="RefSeq" id="WP_076712282.1">
    <property type="nucleotide sequence ID" value="NZ_MOEN01000003.1"/>
</dbReference>
<dbReference type="InterPro" id="IPR013762">
    <property type="entry name" value="Integrase-like_cat_sf"/>
</dbReference>
<organism evidence="8 9">
    <name type="scientific">Desulfurobacterium indicum</name>
    <dbReference type="NCBI Taxonomy" id="1914305"/>
    <lineage>
        <taxon>Bacteria</taxon>
        <taxon>Pseudomonadati</taxon>
        <taxon>Aquificota</taxon>
        <taxon>Aquificia</taxon>
        <taxon>Desulfurobacteriales</taxon>
        <taxon>Desulfurobacteriaceae</taxon>
        <taxon>Desulfurobacterium</taxon>
    </lineage>
</organism>
<protein>
    <recommendedName>
        <fullName evidence="10">Integrase</fullName>
    </recommendedName>
</protein>
<dbReference type="InterPro" id="IPR011010">
    <property type="entry name" value="DNA_brk_join_enz"/>
</dbReference>
<feature type="domain" description="Core-binding (CB)" evidence="7">
    <location>
        <begin position="1"/>
        <end position="79"/>
    </location>
</feature>
<dbReference type="EMBL" id="MOEN01000003">
    <property type="protein sequence ID" value="OMH41125.1"/>
    <property type="molecule type" value="Genomic_DNA"/>
</dbReference>
<gene>
    <name evidence="8" type="ORF">BLW93_01155</name>
</gene>
<comment type="caution">
    <text evidence="8">The sequence shown here is derived from an EMBL/GenBank/DDBJ whole genome shotgun (WGS) entry which is preliminary data.</text>
</comment>
<evidence type="ECO:0008006" key="10">
    <source>
        <dbReference type="Google" id="ProtNLM"/>
    </source>
</evidence>
<dbReference type="SUPFAM" id="SSF56349">
    <property type="entry name" value="DNA breaking-rejoining enzymes"/>
    <property type="match status" value="1"/>
</dbReference>
<evidence type="ECO:0000256" key="3">
    <source>
        <dbReference type="ARBA" id="ARBA00023125"/>
    </source>
</evidence>
<proteinExistence type="inferred from homology"/>
<dbReference type="AlphaFoldDB" id="A0A1R1MMT3"/>
<dbReference type="PANTHER" id="PTHR30349">
    <property type="entry name" value="PHAGE INTEGRASE-RELATED"/>
    <property type="match status" value="1"/>
</dbReference>
<dbReference type="InterPro" id="IPR050090">
    <property type="entry name" value="Tyrosine_recombinase_XerCD"/>
</dbReference>
<evidence type="ECO:0000259" key="6">
    <source>
        <dbReference type="PROSITE" id="PS51898"/>
    </source>
</evidence>
<dbReference type="Gene3D" id="1.10.150.130">
    <property type="match status" value="1"/>
</dbReference>
<dbReference type="OrthoDB" id="9785687at2"/>
<dbReference type="GO" id="GO:0003677">
    <property type="term" value="F:DNA binding"/>
    <property type="evidence" value="ECO:0007669"/>
    <property type="project" value="UniProtKB-UniRule"/>
</dbReference>
<keyword evidence="4" id="KW-0233">DNA recombination</keyword>
<keyword evidence="2" id="KW-0229">DNA integration</keyword>
<dbReference type="GO" id="GO:0006310">
    <property type="term" value="P:DNA recombination"/>
    <property type="evidence" value="ECO:0007669"/>
    <property type="project" value="UniProtKB-KW"/>
</dbReference>
<dbReference type="InterPro" id="IPR002104">
    <property type="entry name" value="Integrase_catalytic"/>
</dbReference>
<dbReference type="Pfam" id="PF02899">
    <property type="entry name" value="Phage_int_SAM_1"/>
    <property type="match status" value="1"/>
</dbReference>
<keyword evidence="3 5" id="KW-0238">DNA-binding</keyword>
<reference evidence="8 9" key="1">
    <citation type="submission" date="2016-10" db="EMBL/GenBank/DDBJ databases">
        <title>Genome sequence of a sulfur-reducing bacterium Desulfurobacterium indicum K6013.</title>
        <authorList>
            <person name="Cao J."/>
            <person name="Shao Z."/>
            <person name="Alain K."/>
            <person name="Jebbar M."/>
        </authorList>
    </citation>
    <scope>NUCLEOTIDE SEQUENCE [LARGE SCALE GENOMIC DNA]</scope>
    <source>
        <strain evidence="8 9">K6013</strain>
    </source>
</reference>
<dbReference type="InterPro" id="IPR010998">
    <property type="entry name" value="Integrase_recombinase_N"/>
</dbReference>
<dbReference type="STRING" id="1914305.BLW93_01155"/>
<evidence type="ECO:0000313" key="8">
    <source>
        <dbReference type="EMBL" id="OMH41125.1"/>
    </source>
</evidence>